<keyword evidence="3" id="KW-1185">Reference proteome</keyword>
<dbReference type="Proteomes" id="UP000295398">
    <property type="component" value="Segment"/>
</dbReference>
<name>A0A482IHV0_9CAUD</name>
<reference evidence="2 3" key="1">
    <citation type="submission" date="2019-02" db="EMBL/GenBank/DDBJ databases">
        <authorList>
            <person name="Webb C.J."/>
            <person name="Sharma R."/>
            <person name="Berg J.A."/>
            <person name="Payne A.M."/>
            <person name="Fajardo C.P."/>
            <person name="Breakwell D.P."/>
            <person name="Hope S."/>
            <person name="Grose J.H."/>
        </authorList>
    </citation>
    <scope>NUCLEOTIDE SEQUENCE [LARGE SCALE GENOMIC DNA]</scope>
</reference>
<gene>
    <name evidence="2" type="ORF">DERBICUS_165</name>
</gene>
<feature type="coiled-coil region" evidence="1">
    <location>
        <begin position="166"/>
        <end position="193"/>
    </location>
</feature>
<protein>
    <submittedName>
        <fullName evidence="2">Putative virion structural protein</fullName>
    </submittedName>
</protein>
<proteinExistence type="predicted"/>
<keyword evidence="1" id="KW-0175">Coiled coil</keyword>
<accession>A0A482IHV0</accession>
<organism evidence="2 3">
    <name type="scientific">Erwinia phage Derbicus</name>
    <dbReference type="NCBI Taxonomy" id="2530027"/>
    <lineage>
        <taxon>Viruses</taxon>
        <taxon>Duplodnaviria</taxon>
        <taxon>Heunggongvirae</taxon>
        <taxon>Uroviricota</taxon>
        <taxon>Caudoviricetes</taxon>
        <taxon>Chimalliviridae</taxon>
        <taxon>Derbicusvirus</taxon>
        <taxon>Derbicusvirus derbicus</taxon>
    </lineage>
</organism>
<dbReference type="EMBL" id="MK514282">
    <property type="protein sequence ID" value="QBP07591.1"/>
    <property type="molecule type" value="Genomic_DNA"/>
</dbReference>
<evidence type="ECO:0000313" key="2">
    <source>
        <dbReference type="EMBL" id="QBP07591.1"/>
    </source>
</evidence>
<evidence type="ECO:0000313" key="3">
    <source>
        <dbReference type="Proteomes" id="UP000295398"/>
    </source>
</evidence>
<sequence>MTRYPYDPTGKATTNVFTEERILESNENTDRVIMLSHAPFFGALQIFNGNSTTPLDEGSDYEYVYELSALKASLATDAPPVYCGVQFINPEISGNLVFNGNLLGGDFYDPLTEILDYLIKYINNPRSASYRSLNGVPALFPQKPSYTSWADAKNKQYTASAVDDVAAAVDADVQDLKTDLQALTRQANQLFTDIEAFNYPAHIAATDPHSVTPTQLNAHPVGLEVPDTFLAYGKNLRELIENIRSQGLSDADIQLYLHRYLSKNVKGTFQFADGATVIADSTNTTKLILSAAKIQLITQGGIVAAAGTDLSGAKYVEYVCGTNTLRVTTNGTALGVDKLTLNGVALLTGRTVKKYQSKDVNGDPENVQINISSTNMTFKGKGTPSAPLEADLNIPKATKALPGKVKLVTGPGAVADGVAATPASGKPYNDGFNDMVPKTLLINNKPMSGAGITLDKGDLNLGSVDNTADLNKPLSTPQKARTDALVAKDHKHDWSMLQIGQATRMAYGTVKIASQLSEVEDGQAVAPAVLKALNDRLADINKRFFGVMYKDTLEFTTVESVTFNVSGWNLTPTTAYRYFVARALDSAEGTFDGVVNLAAVPSGTWYYTACGIENNWNAGVVHNTQPANPLPQAVAVSTANNRLGGANVRLAAKVRLRFTDDIIKIRVRSAGKVSIWVDENPVIEAATDPNVEIELLPGVHAIAILSLCEDTTKPASIAFDVMDGATPVYNSSAATKVGTIANNLPTANMRFFIYGNVTLGKFQAVGAPVPSDSLNTEMLYLGYVDTNATAVITSGGPIQFNQVIDFGQFRELQEHIADQRAHGGIDTTASDYSPADVKVPGLEITEPYGVADKSVTSTPSVAMFSNTAGMALRTQGTLVVAEGAAAAGGLRVWVGVKGQSPYRWKNMANPQAKRQVTYDGSFMSNESGILEFVAAPVNGKHEVLSLFAIDIAAKAQASIAFVNEVTPQPVALPYVEIPRTNLVPFVRAEDVEVAASFNFPTHVDGTSIKKPRVLATRYRYIPAEKRLNILIGVVDDDTRVEVHRFCTLVFEQDISRFFEGPYVGYASSSKLGYRIMGSIFDCSIPTEYLTRLNYHTGLIKSYIRGSELSAYAAKKNGLQRGRVGFFLGTEMADVDIATQVILTEETTNILRDTASYAVPHGLWTTGSRESTFGVTPVLTDDFLNPGTDAGTAIGLANLNRRGYAATHIEPGLLTNAKTVSVNLAGQGVLSAWVDGLQVAKSNQAGAVGNATATINYVPSANFKGYFTVTTEPTAGALTCFVKAKFTITYNDNTTKTLETNVANWYAYEFGKIPMIAMQNPWNLTQRNWDFVVTQLNLEKE</sequence>
<evidence type="ECO:0000256" key="1">
    <source>
        <dbReference type="SAM" id="Coils"/>
    </source>
</evidence>